<feature type="compositionally biased region" description="Polar residues" evidence="7">
    <location>
        <begin position="87"/>
        <end position="100"/>
    </location>
</feature>
<dbReference type="PANTHER" id="PTHR10844:SF29">
    <property type="entry name" value="CAVEOLIN"/>
    <property type="match status" value="1"/>
</dbReference>
<reference evidence="9" key="1">
    <citation type="submission" date="2025-08" db="UniProtKB">
        <authorList>
            <consortium name="RefSeq"/>
        </authorList>
    </citation>
    <scope>IDENTIFICATION</scope>
    <source>
        <tissue evidence="9">Muscle</tissue>
    </source>
</reference>
<keyword evidence="8" id="KW-1133">Transmembrane helix</keyword>
<dbReference type="GO" id="GO:0042383">
    <property type="term" value="C:sarcolemma"/>
    <property type="evidence" value="ECO:0007669"/>
    <property type="project" value="TreeGrafter"/>
</dbReference>
<keyword evidence="4 6" id="KW-0333">Golgi apparatus</keyword>
<keyword evidence="5 6" id="KW-0472">Membrane</keyword>
<dbReference type="KEGG" id="ccar:109081482"/>
<evidence type="ECO:0000256" key="5">
    <source>
        <dbReference type="ARBA" id="ARBA00023136"/>
    </source>
</evidence>
<organism evidence="9">
    <name type="scientific">Cyprinus carpio</name>
    <name type="common">Common carp</name>
    <dbReference type="NCBI Taxonomy" id="7962"/>
    <lineage>
        <taxon>Eukaryota</taxon>
        <taxon>Metazoa</taxon>
        <taxon>Chordata</taxon>
        <taxon>Craniata</taxon>
        <taxon>Vertebrata</taxon>
        <taxon>Euteleostomi</taxon>
        <taxon>Actinopterygii</taxon>
        <taxon>Neopterygii</taxon>
        <taxon>Teleostei</taxon>
        <taxon>Ostariophysi</taxon>
        <taxon>Cypriniformes</taxon>
        <taxon>Cyprinidae</taxon>
        <taxon>Cyprininae</taxon>
        <taxon>Cyprinus</taxon>
    </lineage>
</organism>
<dbReference type="GO" id="GO:0005925">
    <property type="term" value="C:focal adhesion"/>
    <property type="evidence" value="ECO:0007669"/>
    <property type="project" value="TreeGrafter"/>
</dbReference>
<dbReference type="RefSeq" id="XP_018952011.2">
    <property type="nucleotide sequence ID" value="XM_019096466.2"/>
</dbReference>
<gene>
    <name evidence="9" type="primary">LOC109081482</name>
</gene>
<dbReference type="OrthoDB" id="5917823at2759"/>
<keyword evidence="8" id="KW-0812">Transmembrane</keyword>
<comment type="subcellular location">
    <subcellularLocation>
        <location evidence="1 6">Cell membrane</location>
        <topology evidence="1 6">Peripheral membrane protein</topology>
    </subcellularLocation>
    <subcellularLocation>
        <location evidence="6">Golgi apparatus membrane</location>
        <topology evidence="6">Peripheral membrane protein</topology>
    </subcellularLocation>
    <subcellularLocation>
        <location evidence="6">Membrane</location>
        <location evidence="6">Caveola</location>
        <topology evidence="6">Peripheral membrane protein</topology>
    </subcellularLocation>
</comment>
<dbReference type="Proteomes" id="UP001155660">
    <property type="component" value="Chromosome A6"/>
</dbReference>
<sequence length="241" mass="27512">MSHLGVSDFISYWEDALQSCSQCVHRKPLRQSHKHILMLLHRMDQGAPLKEISIDMEINEEEEEEEEVFSLLDQREINPNDAPGVTEAQTNGQDSSSPHINTKALIKDRDPKGINKCLKVTFEDVLAEPASVRSFDKVWLWSHALFEVSRLWVYRIVSLLLAVPVALAAGLLFAVLSCLHIWLIVPSVQLLVINLHWIKVVWHNLLKIAISPFFRSFGKCCGFIRIGLENINRISELKKQL</sequence>
<dbReference type="GO" id="GO:0005901">
    <property type="term" value="C:caveola"/>
    <property type="evidence" value="ECO:0007669"/>
    <property type="project" value="UniProtKB-SubCell"/>
</dbReference>
<evidence type="ECO:0000313" key="9">
    <source>
        <dbReference type="RefSeq" id="XP_018952011.2"/>
    </source>
</evidence>
<dbReference type="GO" id="GO:0051480">
    <property type="term" value="P:regulation of cytosolic calcium ion concentration"/>
    <property type="evidence" value="ECO:0007669"/>
    <property type="project" value="TreeGrafter"/>
</dbReference>
<evidence type="ECO:0000256" key="8">
    <source>
        <dbReference type="SAM" id="Phobius"/>
    </source>
</evidence>
<keyword evidence="3 6" id="KW-1003">Cell membrane</keyword>
<evidence type="ECO:0000256" key="4">
    <source>
        <dbReference type="ARBA" id="ARBA00023034"/>
    </source>
</evidence>
<evidence type="ECO:0000256" key="7">
    <source>
        <dbReference type="SAM" id="MobiDB-lite"/>
    </source>
</evidence>
<name>A0A9Q9V9S9_CYPCA</name>
<dbReference type="AlphaFoldDB" id="A0A9Q9V9S9"/>
<comment type="similarity">
    <text evidence="2 6">Belongs to the caveolin family.</text>
</comment>
<comment type="function">
    <text evidence="6">May act as a scaffolding protein within caveolar membranes. Interacts directly with G-protein alpha subunits and can functionally regulate their activity.</text>
</comment>
<evidence type="ECO:0000256" key="1">
    <source>
        <dbReference type="ARBA" id="ARBA00004202"/>
    </source>
</evidence>
<dbReference type="GO" id="GO:0060090">
    <property type="term" value="F:molecular adaptor activity"/>
    <property type="evidence" value="ECO:0007669"/>
    <property type="project" value="TreeGrafter"/>
</dbReference>
<feature type="transmembrane region" description="Helical" evidence="8">
    <location>
        <begin position="179"/>
        <end position="198"/>
    </location>
</feature>
<dbReference type="GO" id="GO:0070836">
    <property type="term" value="P:caveola assembly"/>
    <property type="evidence" value="ECO:0007669"/>
    <property type="project" value="InterPro"/>
</dbReference>
<feature type="region of interest" description="Disordered" evidence="7">
    <location>
        <begin position="80"/>
        <end position="100"/>
    </location>
</feature>
<dbReference type="PANTHER" id="PTHR10844">
    <property type="entry name" value="CAVEOLIN"/>
    <property type="match status" value="1"/>
</dbReference>
<feature type="transmembrane region" description="Helical" evidence="8">
    <location>
        <begin position="152"/>
        <end position="173"/>
    </location>
</feature>
<dbReference type="Pfam" id="PF01146">
    <property type="entry name" value="Caveolin"/>
    <property type="match status" value="1"/>
</dbReference>
<evidence type="ECO:0000256" key="2">
    <source>
        <dbReference type="ARBA" id="ARBA00010988"/>
    </source>
</evidence>
<dbReference type="GO" id="GO:0000139">
    <property type="term" value="C:Golgi membrane"/>
    <property type="evidence" value="ECO:0007669"/>
    <property type="project" value="UniProtKB-SubCell"/>
</dbReference>
<dbReference type="GeneID" id="109081482"/>
<evidence type="ECO:0000256" key="3">
    <source>
        <dbReference type="ARBA" id="ARBA00022475"/>
    </source>
</evidence>
<evidence type="ECO:0000256" key="6">
    <source>
        <dbReference type="RuleBase" id="RU000680"/>
    </source>
</evidence>
<proteinExistence type="inferred from homology"/>
<dbReference type="GO" id="GO:0030154">
    <property type="term" value="P:cell differentiation"/>
    <property type="evidence" value="ECO:0007669"/>
    <property type="project" value="TreeGrafter"/>
</dbReference>
<protein>
    <recommendedName>
        <fullName evidence="6">Caveolin</fullName>
    </recommendedName>
</protein>
<dbReference type="InterPro" id="IPR001612">
    <property type="entry name" value="Caveolin"/>
</dbReference>
<accession>A0A9Q9V9S9</accession>